<feature type="region of interest" description="Disordered" evidence="1">
    <location>
        <begin position="1"/>
        <end position="21"/>
    </location>
</feature>
<protein>
    <recommendedName>
        <fullName evidence="2">SGF29 C-terminal domain-containing protein</fullName>
    </recommendedName>
</protein>
<dbReference type="CDD" id="cd20393">
    <property type="entry name" value="Tudor_SGF29_rpt1"/>
    <property type="match status" value="1"/>
</dbReference>
<reference evidence="3" key="1">
    <citation type="submission" date="2021-01" db="EMBL/GenBank/DDBJ databases">
        <title>Deciphering the adaptive evolutionary patterns associated with biogeogrpahic diversity in the finger millet blast pathogen Magnaporthe oryzae in Eastern Africa.</title>
        <authorList>
            <person name="Onyema G."/>
            <person name="Shittu T.A."/>
            <person name="Dodsworth S."/>
            <person name="Devilliers S."/>
            <person name="Muthumeenakshi S."/>
            <person name="Sreenivasaprasad S."/>
        </authorList>
    </citation>
    <scope>NUCLEOTIDE SEQUENCE</scope>
    <source>
        <strain evidence="3">D15/s37</strain>
    </source>
</reference>
<dbReference type="Gene3D" id="2.30.30.140">
    <property type="match status" value="2"/>
</dbReference>
<dbReference type="EMBL" id="JABSND010000524">
    <property type="protein sequence ID" value="KAI6290075.1"/>
    <property type="molecule type" value="Genomic_DNA"/>
</dbReference>
<evidence type="ECO:0000256" key="1">
    <source>
        <dbReference type="SAM" id="MobiDB-lite"/>
    </source>
</evidence>
<dbReference type="PROSITE" id="PS51518">
    <property type="entry name" value="SGF29_C"/>
    <property type="match status" value="1"/>
</dbReference>
<evidence type="ECO:0000259" key="2">
    <source>
        <dbReference type="PROSITE" id="PS51518"/>
    </source>
</evidence>
<dbReference type="Pfam" id="PF07039">
    <property type="entry name" value="SGF29_Tudor"/>
    <property type="match status" value="1"/>
</dbReference>
<proteinExistence type="predicted"/>
<dbReference type="PANTHER" id="PTHR21539">
    <property type="entry name" value="SAGA-ASSOCIATED FACTOR 29"/>
    <property type="match status" value="1"/>
</dbReference>
<gene>
    <name evidence="3" type="ORF">MCOR33_011541</name>
</gene>
<feature type="compositionally biased region" description="Basic and acidic residues" evidence="1">
    <location>
        <begin position="211"/>
        <end position="222"/>
    </location>
</feature>
<feature type="compositionally biased region" description="Low complexity" evidence="1">
    <location>
        <begin position="110"/>
        <end position="146"/>
    </location>
</feature>
<feature type="compositionally biased region" description="Basic and acidic residues" evidence="1">
    <location>
        <begin position="147"/>
        <end position="168"/>
    </location>
</feature>
<feature type="region of interest" description="Disordered" evidence="1">
    <location>
        <begin position="294"/>
        <end position="315"/>
    </location>
</feature>
<comment type="caution">
    <text evidence="3">The sequence shown here is derived from an EMBL/GenBank/DDBJ whole genome shotgun (WGS) entry which is preliminary data.</text>
</comment>
<feature type="compositionally biased region" description="Low complexity" evidence="1">
    <location>
        <begin position="230"/>
        <end position="244"/>
    </location>
</feature>
<feature type="region of interest" description="Disordered" evidence="1">
    <location>
        <begin position="106"/>
        <end position="244"/>
    </location>
</feature>
<name>A0ABQ8N2C6_PYRGI</name>
<evidence type="ECO:0000313" key="3">
    <source>
        <dbReference type="EMBL" id="KAI6290075.1"/>
    </source>
</evidence>
<dbReference type="InterPro" id="IPR010750">
    <property type="entry name" value="SGF29_tudor-like_dom"/>
</dbReference>
<dbReference type="InterPro" id="IPR047288">
    <property type="entry name" value="Tudor_SGF29_rpt1"/>
</dbReference>
<organism evidence="3 4">
    <name type="scientific">Pyricularia grisea</name>
    <name type="common">Crabgrass-specific blast fungus</name>
    <name type="synonym">Magnaporthe grisea</name>
    <dbReference type="NCBI Taxonomy" id="148305"/>
    <lineage>
        <taxon>Eukaryota</taxon>
        <taxon>Fungi</taxon>
        <taxon>Dikarya</taxon>
        <taxon>Ascomycota</taxon>
        <taxon>Pezizomycotina</taxon>
        <taxon>Sordariomycetes</taxon>
        <taxon>Sordariomycetidae</taxon>
        <taxon>Magnaporthales</taxon>
        <taxon>Pyriculariaceae</taxon>
        <taxon>Pyricularia</taxon>
    </lineage>
</organism>
<feature type="compositionally biased region" description="Polar residues" evidence="1">
    <location>
        <begin position="1"/>
        <end position="17"/>
    </location>
</feature>
<dbReference type="Proteomes" id="UP001059893">
    <property type="component" value="Unassembled WGS sequence"/>
</dbReference>
<dbReference type="InterPro" id="IPR037802">
    <property type="entry name" value="SGF29"/>
</dbReference>
<dbReference type="PANTHER" id="PTHR21539:SF0">
    <property type="entry name" value="SAGA-ASSOCIATED FACTOR 29"/>
    <property type="match status" value="1"/>
</dbReference>
<sequence>MASQRNNRPARGSSRNDSAAEEVQLWEQIQGELRQIVDQFNASTEIGRKIKTQDQILKENPGRTTMDATFNQLEELLRSGVKTNDDLVEKIRAVRTNIEILSALSKAKDPSGSSGGKSSQHLNPSSARSSGLGGSSRNASRGATATREAHRSKDKEAKEAKDAKEASSQKDQSSLYDFDGAESPVPSPHGNHTVRKLGSERSAGRDSLPPRGDRDTPSKADSAEPPQLPATGSSVGSSTSASAAALQRSKVVFAKGQDVAFKPKQANNSSNNGDTADWFLGRVAAVLGEGKSRRYKVKDEDPDVSPDERKEYRTSASSMIPIPAAGEKLPSLDKGKIVLALYPDSTTFYKAEVESIDAETGKVSLRFEGEETTGTLQLVERRFVVEYRP</sequence>
<accession>A0ABQ8N2C6</accession>
<keyword evidence="4" id="KW-1185">Reference proteome</keyword>
<evidence type="ECO:0000313" key="4">
    <source>
        <dbReference type="Proteomes" id="UP001059893"/>
    </source>
</evidence>
<feature type="domain" description="SGF29 C-terminal" evidence="2">
    <location>
        <begin position="249"/>
        <end position="389"/>
    </location>
</feature>